<evidence type="ECO:0000313" key="10">
    <source>
        <dbReference type="EMBL" id="KAJ5597920.1"/>
    </source>
</evidence>
<dbReference type="EMBL" id="JAQJAE010000004">
    <property type="protein sequence ID" value="KAJ5597920.1"/>
    <property type="molecule type" value="Genomic_DNA"/>
</dbReference>
<evidence type="ECO:0000256" key="5">
    <source>
        <dbReference type="ARBA" id="ARBA00023125"/>
    </source>
</evidence>
<protein>
    <recommendedName>
        <fullName evidence="9">Xylanolytic transcriptional activator regulatory domain-containing protein</fullName>
    </recommendedName>
</protein>
<evidence type="ECO:0000256" key="2">
    <source>
        <dbReference type="ARBA" id="ARBA00022723"/>
    </source>
</evidence>
<keyword evidence="2" id="KW-0479">Metal-binding</keyword>
<dbReference type="InterPro" id="IPR052202">
    <property type="entry name" value="Yeast_MetPath_Reg"/>
</dbReference>
<reference evidence="10" key="2">
    <citation type="submission" date="2023-01" db="EMBL/GenBank/DDBJ databases">
        <authorList>
            <person name="Petersen C."/>
        </authorList>
    </citation>
    <scope>NUCLEOTIDE SEQUENCE</scope>
    <source>
        <strain evidence="10">IBT 12815</strain>
    </source>
</reference>
<dbReference type="CDD" id="cd12148">
    <property type="entry name" value="fungal_TF_MHR"/>
    <property type="match status" value="1"/>
</dbReference>
<keyword evidence="11" id="KW-1185">Reference proteome</keyword>
<evidence type="ECO:0000256" key="4">
    <source>
        <dbReference type="ARBA" id="ARBA00023015"/>
    </source>
</evidence>
<evidence type="ECO:0000256" key="1">
    <source>
        <dbReference type="ARBA" id="ARBA00004123"/>
    </source>
</evidence>
<proteinExistence type="predicted"/>
<dbReference type="GO" id="GO:0005634">
    <property type="term" value="C:nucleus"/>
    <property type="evidence" value="ECO:0007669"/>
    <property type="project" value="UniProtKB-SubCell"/>
</dbReference>
<dbReference type="PANTHER" id="PTHR47782">
    <property type="entry name" value="ZN(II)2CYS6 TRANSCRIPTION FACTOR (EUROFUNG)-RELATED"/>
    <property type="match status" value="1"/>
</dbReference>
<organism evidence="10 11">
    <name type="scientific">Penicillium hordei</name>
    <dbReference type="NCBI Taxonomy" id="40994"/>
    <lineage>
        <taxon>Eukaryota</taxon>
        <taxon>Fungi</taxon>
        <taxon>Dikarya</taxon>
        <taxon>Ascomycota</taxon>
        <taxon>Pezizomycotina</taxon>
        <taxon>Eurotiomycetes</taxon>
        <taxon>Eurotiomycetidae</taxon>
        <taxon>Eurotiales</taxon>
        <taxon>Aspergillaceae</taxon>
        <taxon>Penicillium</taxon>
    </lineage>
</organism>
<dbReference type="RefSeq" id="XP_056751135.1">
    <property type="nucleotide sequence ID" value="XM_056899059.1"/>
</dbReference>
<dbReference type="AlphaFoldDB" id="A0AAD6GY18"/>
<dbReference type="PANTHER" id="PTHR47782:SF12">
    <property type="entry name" value="ZN(II)2CYS6 TRANSCRIPTION FACTOR (EUROFUNG)"/>
    <property type="match status" value="1"/>
</dbReference>
<keyword evidence="4" id="KW-0805">Transcription regulation</keyword>
<feature type="region of interest" description="Disordered" evidence="8">
    <location>
        <begin position="39"/>
        <end position="88"/>
    </location>
</feature>
<feature type="domain" description="Xylanolytic transcriptional activator regulatory" evidence="9">
    <location>
        <begin position="291"/>
        <end position="368"/>
    </location>
</feature>
<evidence type="ECO:0000259" key="9">
    <source>
        <dbReference type="SMART" id="SM00906"/>
    </source>
</evidence>
<gene>
    <name evidence="10" type="ORF">N7537_008004</name>
</gene>
<dbReference type="Pfam" id="PF04082">
    <property type="entry name" value="Fungal_trans"/>
    <property type="match status" value="1"/>
</dbReference>
<dbReference type="GO" id="GO:0045944">
    <property type="term" value="P:positive regulation of transcription by RNA polymerase II"/>
    <property type="evidence" value="ECO:0007669"/>
    <property type="project" value="TreeGrafter"/>
</dbReference>
<dbReference type="GO" id="GO:0043565">
    <property type="term" value="F:sequence-specific DNA binding"/>
    <property type="evidence" value="ECO:0007669"/>
    <property type="project" value="TreeGrafter"/>
</dbReference>
<dbReference type="InterPro" id="IPR007219">
    <property type="entry name" value="XnlR_reg_dom"/>
</dbReference>
<dbReference type="GO" id="GO:0000981">
    <property type="term" value="F:DNA-binding transcription factor activity, RNA polymerase II-specific"/>
    <property type="evidence" value="ECO:0007669"/>
    <property type="project" value="TreeGrafter"/>
</dbReference>
<name>A0AAD6GY18_9EURO</name>
<keyword evidence="6" id="KW-0804">Transcription</keyword>
<comment type="caution">
    <text evidence="10">The sequence shown here is derived from an EMBL/GenBank/DDBJ whole genome shotgun (WGS) entry which is preliminary data.</text>
</comment>
<feature type="compositionally biased region" description="Polar residues" evidence="8">
    <location>
        <begin position="43"/>
        <end position="55"/>
    </location>
</feature>
<reference evidence="10" key="1">
    <citation type="journal article" date="2023" name="IMA Fungus">
        <title>Comparative genomic study of the Penicillium genus elucidates a diverse pangenome and 15 lateral gene transfer events.</title>
        <authorList>
            <person name="Petersen C."/>
            <person name="Sorensen T."/>
            <person name="Nielsen M.R."/>
            <person name="Sondergaard T.E."/>
            <person name="Sorensen J.L."/>
            <person name="Fitzpatrick D.A."/>
            <person name="Frisvad J.C."/>
            <person name="Nielsen K.L."/>
        </authorList>
    </citation>
    <scope>NUCLEOTIDE SEQUENCE</scope>
    <source>
        <strain evidence="10">IBT 12815</strain>
    </source>
</reference>
<dbReference type="Proteomes" id="UP001213799">
    <property type="component" value="Unassembled WGS sequence"/>
</dbReference>
<evidence type="ECO:0000256" key="3">
    <source>
        <dbReference type="ARBA" id="ARBA00022833"/>
    </source>
</evidence>
<dbReference type="SMART" id="SM00906">
    <property type="entry name" value="Fungal_trans"/>
    <property type="match status" value="1"/>
</dbReference>
<evidence type="ECO:0000313" key="11">
    <source>
        <dbReference type="Proteomes" id="UP001213799"/>
    </source>
</evidence>
<evidence type="ECO:0000256" key="7">
    <source>
        <dbReference type="ARBA" id="ARBA00023242"/>
    </source>
</evidence>
<accession>A0AAD6GY18</accession>
<evidence type="ECO:0000256" key="8">
    <source>
        <dbReference type="SAM" id="MobiDB-lite"/>
    </source>
</evidence>
<evidence type="ECO:0000256" key="6">
    <source>
        <dbReference type="ARBA" id="ARBA00023163"/>
    </source>
</evidence>
<dbReference type="GeneID" id="81589301"/>
<dbReference type="GO" id="GO:0008270">
    <property type="term" value="F:zinc ion binding"/>
    <property type="evidence" value="ECO:0007669"/>
    <property type="project" value="InterPro"/>
</dbReference>
<keyword evidence="3" id="KW-0862">Zinc</keyword>
<keyword evidence="5" id="KW-0238">DNA-binding</keyword>
<dbReference type="GO" id="GO:0006351">
    <property type="term" value="P:DNA-templated transcription"/>
    <property type="evidence" value="ECO:0007669"/>
    <property type="project" value="InterPro"/>
</dbReference>
<keyword evidence="7" id="KW-0539">Nucleus</keyword>
<sequence length="709" mass="80200">MYNGTNTDQTCLIAYRMHLKYTRALEERIIDLESQIPDERPASLSSSRRISTQESAPRRGNETDHVSHASLASRPPYSRHMPQDSPSSDSIPMKYLAFCPSLTSPSPHAAEGLPDPHGQCGHSGLLIGILATLTCTDFSGFPRTQSESPNAHTFSQFTDQVLQANRVPRLSNEASDRLVQVYLERVNPRYPFLHLATFLSWYGSWKAHSQMDRARHQESLWKDYFVTMVHAVALLLTPRVSVDDIAISQSLYNTAMQYLTHVFAQPDPVLHAQAYLLLTLHALHSPSSQMIVTIVSAMMRYCVMAQLHLAESEPQVPNPAFSLEVQTRRRVFWSAYALDRFISWIYHIPNNIIDEHISVELFSNVGDADLHHEGSEDSRIRIETPSQKTHVSPALHLFRCRRIQSRIISTMMRSDFKEIDASTTWREHMLGELDSWRSQLRLLSDVASKSYTSDRWVGMAYNYTILLLHQPTKANVCNGFGDRSVPACVHIAMTFRTFQKDRQTAQLWPGLLSQVAVGITLLYCFWATPPQRQTTAYRSREIPDALRACSTALAILAERWVQAEPLRDVFDVLAKEVPIYGTAEEDPPPRRISAESASYIQSQMPLLTSIIMHRGVLRMIWEMTTEDFPRSLDEEFHHPLPASHDQTMLGSLGGHMCSEECPLFHEQIHPGSMAGVGAQTFSPLEDGISSAYEVDETLMYPLLFGSAEF</sequence>
<comment type="subcellular location">
    <subcellularLocation>
        <location evidence="1">Nucleus</location>
    </subcellularLocation>
</comment>
<feature type="compositionally biased region" description="Basic and acidic residues" evidence="8">
    <location>
        <begin position="56"/>
        <end position="67"/>
    </location>
</feature>